<dbReference type="InterPro" id="IPR036691">
    <property type="entry name" value="Endo/exonu/phosph_ase_sf"/>
</dbReference>
<dbReference type="Pfam" id="PF13456">
    <property type="entry name" value="RVT_3"/>
    <property type="match status" value="1"/>
</dbReference>
<dbReference type="SUPFAM" id="SSF53098">
    <property type="entry name" value="Ribonuclease H-like"/>
    <property type="match status" value="1"/>
</dbReference>
<dbReference type="CDD" id="cd06222">
    <property type="entry name" value="RNase_H_like"/>
    <property type="match status" value="1"/>
</dbReference>
<dbReference type="InterPro" id="IPR036397">
    <property type="entry name" value="RNaseH_sf"/>
</dbReference>
<feature type="compositionally biased region" description="Polar residues" evidence="1">
    <location>
        <begin position="292"/>
        <end position="301"/>
    </location>
</feature>
<protein>
    <recommendedName>
        <fullName evidence="5">RNase H type-1 domain-containing protein</fullName>
    </recommendedName>
</protein>
<evidence type="ECO:0008006" key="5">
    <source>
        <dbReference type="Google" id="ProtNLM"/>
    </source>
</evidence>
<dbReference type="SUPFAM" id="SSF56219">
    <property type="entry name" value="DNase I-like"/>
    <property type="match status" value="1"/>
</dbReference>
<dbReference type="PANTHER" id="PTHR33710:SF62">
    <property type="entry name" value="DUF4283 DOMAIN PROTEIN"/>
    <property type="match status" value="1"/>
</dbReference>
<dbReference type="InterPro" id="IPR012337">
    <property type="entry name" value="RNaseH-like_sf"/>
</dbReference>
<dbReference type="InterPro" id="IPR044730">
    <property type="entry name" value="RNase_H-like_dom_plant"/>
</dbReference>
<reference evidence="4" key="1">
    <citation type="submission" date="2018-02" db="EMBL/GenBank/DDBJ databases">
        <authorList>
            <person name="Cohen D.B."/>
            <person name="Kent A.D."/>
        </authorList>
    </citation>
    <scope>NUCLEOTIDE SEQUENCE</scope>
</reference>
<dbReference type="GO" id="GO:0003676">
    <property type="term" value="F:nucleic acid binding"/>
    <property type="evidence" value="ECO:0007669"/>
    <property type="project" value="InterPro"/>
</dbReference>
<dbReference type="Pfam" id="PF13966">
    <property type="entry name" value="zf-RVT"/>
    <property type="match status" value="1"/>
</dbReference>
<dbReference type="EMBL" id="OIVN01006376">
    <property type="protein sequence ID" value="SPD31750.1"/>
    <property type="molecule type" value="Genomic_DNA"/>
</dbReference>
<feature type="domain" description="RNase H type-1" evidence="2">
    <location>
        <begin position="1140"/>
        <end position="1262"/>
    </location>
</feature>
<proteinExistence type="predicted"/>
<feature type="region of interest" description="Disordered" evidence="1">
    <location>
        <begin position="171"/>
        <end position="208"/>
    </location>
</feature>
<feature type="domain" description="Reverse transcriptase zinc-binding" evidence="3">
    <location>
        <begin position="944"/>
        <end position="1037"/>
    </location>
</feature>
<dbReference type="InterPro" id="IPR002156">
    <property type="entry name" value="RNaseH_domain"/>
</dbReference>
<dbReference type="GO" id="GO:0004523">
    <property type="term" value="F:RNA-DNA hybrid ribonuclease activity"/>
    <property type="evidence" value="ECO:0007669"/>
    <property type="project" value="InterPro"/>
</dbReference>
<feature type="region of interest" description="Disordered" evidence="1">
    <location>
        <begin position="292"/>
        <end position="316"/>
    </location>
</feature>
<evidence type="ECO:0000313" key="4">
    <source>
        <dbReference type="EMBL" id="SPD31750.1"/>
    </source>
</evidence>
<dbReference type="InterPro" id="IPR026960">
    <property type="entry name" value="RVT-Znf"/>
</dbReference>
<evidence type="ECO:0000259" key="3">
    <source>
        <dbReference type="Pfam" id="PF13966"/>
    </source>
</evidence>
<evidence type="ECO:0000256" key="1">
    <source>
        <dbReference type="SAM" id="MobiDB-lite"/>
    </source>
</evidence>
<accession>A0A2N9J5F1</accession>
<evidence type="ECO:0000259" key="2">
    <source>
        <dbReference type="Pfam" id="PF13456"/>
    </source>
</evidence>
<dbReference type="Gene3D" id="3.30.420.10">
    <property type="entry name" value="Ribonuclease H-like superfamily/Ribonuclease H"/>
    <property type="match status" value="1"/>
</dbReference>
<name>A0A2N9J5F1_FAGSY</name>
<gene>
    <name evidence="4" type="ORF">FSB_LOCUS59632</name>
</gene>
<dbReference type="Gene3D" id="3.60.10.10">
    <property type="entry name" value="Endonuclease/exonuclease/phosphatase"/>
    <property type="match status" value="1"/>
</dbReference>
<sequence>MLKQLHAPSNLSGKPEKASLFKMIEFEDAADMERVLLGEPRSYDKYLIAFHRLSNEVAIENLPFHQVDFWIQLHNLPILSMKRKVVVAMGGYIGEVLPSPTQEEEVGNGKYMRVRVRVNITKPLCRGRKIGLGNGAEGLVHQHTFERDLWSTVLGLEPTEERLTRKVQVTVEGSSRRANGGRWNSAAHPKPTPPPPQPPAISPPFADCPAMDMEVTENLVPDQIKTDFTGANPRSFDDRLHEIDVEINYVPVNLGDPLTAGVNHTDPIISTGPHMTHMAQLHPVNLGTSWTPLSDISNNGATPKRQGKPKSGKSDAWRVTGVYGAPKTNNRPGTWDLIRKLDGLYQLPWCCLGDFNEIVKLEEMHGRFLRSDRQMQAFLNVLDDCGLVDLGFNGFPFTWCNNRDPPNTTWVRLDRVVVTMEWLERFPRARVDHLDVIKSDHKCLWLNCETPSNRRQRRKPFRFEEMWMSDSGCEQTIMEAWSSARPGTEMFQVSHKLRECKHQLGIWSHESFGNVRKKIETTKLELKQAETLAIQGSSHENLQILWKRLNSLFEKEEKMWRQRSRSLWLANGDRNTKYFHSRATQRNRRNRILELRDDMGTKHDTSEVSRVVTEDMNKALIREFTAPEVELALKQMAPTKAPGPDEGLHSLIQKAKVDGDIEGISLCRSGPKITHLFFADDSLLFSKATPQAWALEVPIIRHYKKYLGLPSLVGRNRSESFTQIKERVWQKLKGWKEKLLSQLCNDLEAMVRRFWWSNNSEQCKIHWVAWRKLCQPKQKGGMGFRDLCKFNDALLAKQVWRLIHDTNSLFYRVFKAKFFPHGSILDCLTTTRGSYAWQSILKAREVISRGAIWRVGNGQSINVWNHRWLLEEHHRKILTPGPNILLHCTVNQLIIKPQMVWDQALIDQLFSPYDAEAIKHIPLSNQDHADKLTWPGNTNGEYLVQSGYRFLVDEEDKNLPGCSMPNPLQNTWRSIWSLNIPKKCQMFAWKASCEALPTKLNLQKRHIPVDPTCEICGELDEDVIHALWSCNHLHQVWAKEVWTQSLRSTPCGDFADLLTKVLHQGRDSEPKQFIMICWALWQRRNKIRLHQEVDSIDQVGPKAKCYLEEYLKEADHKQPQPQPIPKVRWMPPRSHRYKINYDGAVFKKTNEAGIGVIVRDTRGLVIASLVQKVRFPHSVPSIEAWTVKRSIQFALEIGLTEAEFEGDSQIVVTALNDTHPSLATFGLLIVDAKAMARKLQKFSFSHVKRQGNRLAHALAHKAQFCNSLEVWMEAVPPDLELLYLSSFNSSS</sequence>
<feature type="compositionally biased region" description="Pro residues" evidence="1">
    <location>
        <begin position="190"/>
        <end position="202"/>
    </location>
</feature>
<organism evidence="4">
    <name type="scientific">Fagus sylvatica</name>
    <name type="common">Beechnut</name>
    <dbReference type="NCBI Taxonomy" id="28930"/>
    <lineage>
        <taxon>Eukaryota</taxon>
        <taxon>Viridiplantae</taxon>
        <taxon>Streptophyta</taxon>
        <taxon>Embryophyta</taxon>
        <taxon>Tracheophyta</taxon>
        <taxon>Spermatophyta</taxon>
        <taxon>Magnoliopsida</taxon>
        <taxon>eudicotyledons</taxon>
        <taxon>Gunneridae</taxon>
        <taxon>Pentapetalae</taxon>
        <taxon>rosids</taxon>
        <taxon>fabids</taxon>
        <taxon>Fagales</taxon>
        <taxon>Fagaceae</taxon>
        <taxon>Fagus</taxon>
    </lineage>
</organism>
<dbReference type="PANTHER" id="PTHR33710">
    <property type="entry name" value="BNAC02G09200D PROTEIN"/>
    <property type="match status" value="1"/>
</dbReference>